<proteinExistence type="predicted"/>
<dbReference type="Proteomes" id="UP000036681">
    <property type="component" value="Unplaced"/>
</dbReference>
<evidence type="ECO:0000313" key="2">
    <source>
        <dbReference type="WBParaSite" id="ALUE_0000188701-mRNA-1"/>
    </source>
</evidence>
<protein>
    <submittedName>
        <fullName evidence="2">Secreted protein</fullName>
    </submittedName>
</protein>
<organism evidence="1 2">
    <name type="scientific">Ascaris lumbricoides</name>
    <name type="common">Giant roundworm</name>
    <dbReference type="NCBI Taxonomy" id="6252"/>
    <lineage>
        <taxon>Eukaryota</taxon>
        <taxon>Metazoa</taxon>
        <taxon>Ecdysozoa</taxon>
        <taxon>Nematoda</taxon>
        <taxon>Chromadorea</taxon>
        <taxon>Rhabditida</taxon>
        <taxon>Spirurina</taxon>
        <taxon>Ascaridomorpha</taxon>
        <taxon>Ascaridoidea</taxon>
        <taxon>Ascarididae</taxon>
        <taxon>Ascaris</taxon>
    </lineage>
</organism>
<name>A0A0M3HK42_ASCLU</name>
<sequence>MLTFAFSSAAFCALATDFLSSWIPFSIALIRSRRAL</sequence>
<accession>A0A0M3HK42</accession>
<dbReference type="WBParaSite" id="ALUE_0000188701-mRNA-1">
    <property type="protein sequence ID" value="ALUE_0000188701-mRNA-1"/>
    <property type="gene ID" value="ALUE_0000188701"/>
</dbReference>
<keyword evidence="1" id="KW-1185">Reference proteome</keyword>
<reference evidence="2" key="1">
    <citation type="submission" date="2017-02" db="UniProtKB">
        <authorList>
            <consortium name="WormBaseParasite"/>
        </authorList>
    </citation>
    <scope>IDENTIFICATION</scope>
</reference>
<dbReference type="AlphaFoldDB" id="A0A0M3HK42"/>
<evidence type="ECO:0000313" key="1">
    <source>
        <dbReference type="Proteomes" id="UP000036681"/>
    </source>
</evidence>